<proteinExistence type="inferred from homology"/>
<keyword evidence="1" id="KW-0843">Virulence</keyword>
<feature type="transmembrane region" description="Helical" evidence="3">
    <location>
        <begin position="404"/>
        <end position="433"/>
    </location>
</feature>
<comment type="caution">
    <text evidence="5">The sequence shown here is derived from an EMBL/GenBank/DDBJ whole genome shotgun (WGS) entry which is preliminary data.</text>
</comment>
<dbReference type="Pfam" id="PF06597">
    <property type="entry name" value="Clostridium_P47"/>
    <property type="match status" value="1"/>
</dbReference>
<dbReference type="Proteomes" id="UP000220702">
    <property type="component" value="Unassembled WGS sequence"/>
</dbReference>
<dbReference type="EMBL" id="NVNL01000046">
    <property type="protein sequence ID" value="PEA87581.1"/>
    <property type="molecule type" value="Genomic_DNA"/>
</dbReference>
<reference evidence="5 6" key="1">
    <citation type="submission" date="2017-09" db="EMBL/GenBank/DDBJ databases">
        <title>Large-scale bioinformatics analysis of Bacillus genomes uncovers conserved roles of natural products in bacterial physiology.</title>
        <authorList>
            <consortium name="Agbiome Team Llc"/>
            <person name="Bleich R.M."/>
            <person name="Grubbs K.J."/>
            <person name="Santa Maria K.C."/>
            <person name="Allen S.E."/>
            <person name="Farag S."/>
            <person name="Shank E.A."/>
            <person name="Bowers A."/>
        </authorList>
    </citation>
    <scope>NUCLEOTIDE SEQUENCE [LARGE SCALE GENOMIC DNA]</scope>
    <source>
        <strain evidence="5 6">AFS089089</strain>
    </source>
</reference>
<protein>
    <submittedName>
        <fullName evidence="5">Toxin</fullName>
    </submittedName>
</protein>
<dbReference type="RefSeq" id="WP_098902376.1">
    <property type="nucleotide sequence ID" value="NZ_NVNL01000046.1"/>
</dbReference>
<evidence type="ECO:0000256" key="2">
    <source>
        <dbReference type="ARBA" id="ARBA00035010"/>
    </source>
</evidence>
<dbReference type="InterPro" id="IPR010567">
    <property type="entry name" value="OrfX2/OrfX3/P47"/>
</dbReference>
<comment type="similarity">
    <text evidence="2">Belongs to the TULIP P47 family.</text>
</comment>
<organism evidence="5 6">
    <name type="scientific">Bacillus thuringiensis</name>
    <dbReference type="NCBI Taxonomy" id="1428"/>
    <lineage>
        <taxon>Bacteria</taxon>
        <taxon>Bacillati</taxon>
        <taxon>Bacillota</taxon>
        <taxon>Bacilli</taxon>
        <taxon>Bacillales</taxon>
        <taxon>Bacillaceae</taxon>
        <taxon>Bacillus</taxon>
        <taxon>Bacillus cereus group</taxon>
    </lineage>
</organism>
<dbReference type="AlphaFoldDB" id="A0A9X6TJH8"/>
<evidence type="ECO:0000256" key="1">
    <source>
        <dbReference type="ARBA" id="ARBA00023026"/>
    </source>
</evidence>
<keyword evidence="3" id="KW-0472">Membrane</keyword>
<name>A0A9X6TJH8_BACTU</name>
<evidence type="ECO:0000313" key="5">
    <source>
        <dbReference type="EMBL" id="PEA87581.1"/>
    </source>
</evidence>
<keyword evidence="3" id="KW-1133">Transmembrane helix</keyword>
<evidence type="ECO:0000259" key="4">
    <source>
        <dbReference type="Pfam" id="PF06597"/>
    </source>
</evidence>
<sequence length="492" mass="55412">MTNIHSTSTLNWDTVFSIPISEANRIIREHKSSPEKFELHDEDGNDFKGEFKDWQISTGGDGNSIRMHIPIQNFQTFLQEDFIKGGEYGFKSADLTIQVKLNYLPHKKSEKNTVNEKLYVLKIKTTSSIPEDPVLIGVSLKNMEGFFYPKPMNHNIFISPEEILKSIFTNQIIEWLELNLDTFDHTFNVVNLNEYISEDEPWAWCKPSYVDYAYTDVEGDVNKSLLGVLCMTGGRTGGIQQQQKLDAYVIPKGSNAGFLIAQERYLENVLLRTLLMRFKNSKIDDYEIINASGEAGQYQYSLQLKDNRTIPLEKVTGYGGEYTPFLKKLNISLVGDEMRMESYIETPIPTAGVTAWCETIHHYRIILAKNKKGEQTISYEKTKNPTIKKGTDKDGSGIIDIAKILLFIGGAILSFMTAGATSFVVGVIVAILYGGLTMLEKLIETYNFETAPSIDLMLKNTTSQIIWNASKTFKLDYAGLAGPLQLGGKFVI</sequence>
<evidence type="ECO:0000313" key="6">
    <source>
        <dbReference type="Proteomes" id="UP000220702"/>
    </source>
</evidence>
<keyword evidence="3" id="KW-0812">Transmembrane</keyword>
<gene>
    <name evidence="5" type="ORF">CON71_23755</name>
</gene>
<accession>A0A9X6TJH8</accession>
<evidence type="ECO:0000256" key="3">
    <source>
        <dbReference type="SAM" id="Phobius"/>
    </source>
</evidence>
<feature type="domain" description="Protein OrfX2/OrfX3/P47" evidence="4">
    <location>
        <begin position="9"/>
        <end position="488"/>
    </location>
</feature>